<comment type="caution">
    <text evidence="9">The sequence shown here is derived from an EMBL/GenBank/DDBJ whole genome shotgun (WGS) entry which is preliminary data.</text>
</comment>
<keyword evidence="2" id="KW-0004">4Fe-4S</keyword>
<evidence type="ECO:0000256" key="3">
    <source>
        <dbReference type="ARBA" id="ARBA00022723"/>
    </source>
</evidence>
<dbReference type="RefSeq" id="WP_016475097.1">
    <property type="nucleotide sequence ID" value="NZ_KE150481.1"/>
</dbReference>
<name>S3CB67_9BURK</name>
<feature type="domain" description="4Fe-4S ferredoxin-type" evidence="8">
    <location>
        <begin position="79"/>
        <end position="108"/>
    </location>
</feature>
<dbReference type="Pfam" id="PF13247">
    <property type="entry name" value="Fer4_11"/>
    <property type="match status" value="2"/>
</dbReference>
<dbReference type="GO" id="GO:0046872">
    <property type="term" value="F:metal ion binding"/>
    <property type="evidence" value="ECO:0007669"/>
    <property type="project" value="UniProtKB-KW"/>
</dbReference>
<dbReference type="eggNOG" id="COG0437">
    <property type="taxonomic scope" value="Bacteria"/>
</dbReference>
<dbReference type="EMBL" id="ATCF01000030">
    <property type="protein sequence ID" value="EPD97884.1"/>
    <property type="molecule type" value="Genomic_DNA"/>
</dbReference>
<evidence type="ECO:0000256" key="2">
    <source>
        <dbReference type="ARBA" id="ARBA00022485"/>
    </source>
</evidence>
<evidence type="ECO:0000256" key="1">
    <source>
        <dbReference type="ARBA" id="ARBA00022448"/>
    </source>
</evidence>
<evidence type="ECO:0000256" key="4">
    <source>
        <dbReference type="ARBA" id="ARBA00022737"/>
    </source>
</evidence>
<evidence type="ECO:0000256" key="6">
    <source>
        <dbReference type="ARBA" id="ARBA00023004"/>
    </source>
</evidence>
<dbReference type="PROSITE" id="PS00198">
    <property type="entry name" value="4FE4S_FER_1"/>
    <property type="match status" value="1"/>
</dbReference>
<protein>
    <recommendedName>
        <fullName evidence="8">4Fe-4S ferredoxin-type domain-containing protein</fullName>
    </recommendedName>
</protein>
<dbReference type="GO" id="GO:0051539">
    <property type="term" value="F:4 iron, 4 sulfur cluster binding"/>
    <property type="evidence" value="ECO:0007669"/>
    <property type="project" value="UniProtKB-KW"/>
</dbReference>
<keyword evidence="6" id="KW-0408">Iron</keyword>
<feature type="domain" description="4Fe-4S ferredoxin-type" evidence="8">
    <location>
        <begin position="4"/>
        <end position="33"/>
    </location>
</feature>
<keyword evidence="7" id="KW-0411">Iron-sulfur</keyword>
<organism evidence="9 10">
    <name type="scientific">Sutterella wadsworthensis HGA0223</name>
    <dbReference type="NCBI Taxonomy" id="1203554"/>
    <lineage>
        <taxon>Bacteria</taxon>
        <taxon>Pseudomonadati</taxon>
        <taxon>Pseudomonadota</taxon>
        <taxon>Betaproteobacteria</taxon>
        <taxon>Burkholderiales</taxon>
        <taxon>Sutterellaceae</taxon>
        <taxon>Sutterella</taxon>
    </lineage>
</organism>
<keyword evidence="3" id="KW-0479">Metal-binding</keyword>
<evidence type="ECO:0000256" key="7">
    <source>
        <dbReference type="ARBA" id="ARBA00023014"/>
    </source>
</evidence>
<dbReference type="Proteomes" id="UP000014400">
    <property type="component" value="Unassembled WGS sequence"/>
</dbReference>
<gene>
    <name evidence="9" type="ORF">HMPREF1476_02025</name>
</gene>
<keyword evidence="1" id="KW-0813">Transport</keyword>
<dbReference type="PANTHER" id="PTHR43177:SF5">
    <property type="entry name" value="ANAEROBIC DIMETHYL SULFOXIDE REDUCTASE CHAIN B-RELATED"/>
    <property type="match status" value="1"/>
</dbReference>
<dbReference type="SUPFAM" id="SSF54862">
    <property type="entry name" value="4Fe-4S ferredoxins"/>
    <property type="match status" value="1"/>
</dbReference>
<dbReference type="InterPro" id="IPR017896">
    <property type="entry name" value="4Fe4S_Fe-S-bd"/>
</dbReference>
<dbReference type="Gene3D" id="3.30.70.20">
    <property type="match status" value="2"/>
</dbReference>
<dbReference type="HOGENOM" id="CLU_043374_1_0_4"/>
<evidence type="ECO:0000313" key="9">
    <source>
        <dbReference type="EMBL" id="EPD97884.1"/>
    </source>
</evidence>
<dbReference type="PATRIC" id="fig|1203554.3.peg.2107"/>
<evidence type="ECO:0000313" key="10">
    <source>
        <dbReference type="Proteomes" id="UP000014400"/>
    </source>
</evidence>
<reference evidence="9 10" key="1">
    <citation type="submission" date="2013-04" db="EMBL/GenBank/DDBJ databases">
        <title>The Genome Sequence of Sutterella wadsworthensis HGA0223.</title>
        <authorList>
            <consortium name="The Broad Institute Genomics Platform"/>
            <person name="Earl A."/>
            <person name="Ward D."/>
            <person name="Feldgarden M."/>
            <person name="Gevers D."/>
            <person name="Schmidt T.M."/>
            <person name="Dover J."/>
            <person name="Dai D."/>
            <person name="Walker B."/>
            <person name="Young S."/>
            <person name="Zeng Q."/>
            <person name="Gargeya S."/>
            <person name="Fitzgerald M."/>
            <person name="Haas B."/>
            <person name="Abouelleil A."/>
            <person name="Allen A.W."/>
            <person name="Alvarado L."/>
            <person name="Arachchi H.M."/>
            <person name="Berlin A.M."/>
            <person name="Chapman S.B."/>
            <person name="Gainer-Dewar J."/>
            <person name="Goldberg J."/>
            <person name="Griggs A."/>
            <person name="Gujja S."/>
            <person name="Hansen M."/>
            <person name="Howarth C."/>
            <person name="Imamovic A."/>
            <person name="Ireland A."/>
            <person name="Larimer J."/>
            <person name="McCowan C."/>
            <person name="Murphy C."/>
            <person name="Pearson M."/>
            <person name="Poon T.W."/>
            <person name="Priest M."/>
            <person name="Roberts A."/>
            <person name="Saif S."/>
            <person name="Shea T."/>
            <person name="Sisk P."/>
            <person name="Sykes S."/>
            <person name="Wortman J."/>
            <person name="Nusbaum C."/>
            <person name="Birren B."/>
        </authorList>
    </citation>
    <scope>NUCLEOTIDE SEQUENCE [LARGE SCALE GENOMIC DNA]</scope>
    <source>
        <strain evidence="9 10">HGA0223</strain>
    </source>
</reference>
<keyword evidence="4" id="KW-0677">Repeat</keyword>
<feature type="domain" description="4Fe-4S ferredoxin-type" evidence="8">
    <location>
        <begin position="47"/>
        <end position="78"/>
    </location>
</feature>
<dbReference type="PANTHER" id="PTHR43177">
    <property type="entry name" value="PROTEIN NRFC"/>
    <property type="match status" value="1"/>
</dbReference>
<evidence type="ECO:0000259" key="8">
    <source>
        <dbReference type="PROSITE" id="PS51379"/>
    </source>
</evidence>
<accession>S3CB67</accession>
<keyword evidence="5" id="KW-0249">Electron transport</keyword>
<evidence type="ECO:0000256" key="5">
    <source>
        <dbReference type="ARBA" id="ARBA00022982"/>
    </source>
</evidence>
<dbReference type="InterPro" id="IPR017900">
    <property type="entry name" value="4Fe4S_Fe_S_CS"/>
</dbReference>
<sequence>MSRFGIIVNVDKCVGCHACAIACKEENQVAPGIFYERVERFENIADNFINWFRVSCMHCDKPACMPVCPVKAIHRGPAGEVLVDQKKCIGCRMCERACPYGAPKFNASGETNYFGGKTPLAIRELEPWQRHAAGRAEHCTLCTHRTSQGRPPACVEACGIGAMTWVDFDAPAPEAEKLIAAAKPMNAAAGTEPKIRYVGRHLDAAAMSPRV</sequence>
<dbReference type="STRING" id="1203554.HMPREF1476_02025"/>
<keyword evidence="10" id="KW-1185">Reference proteome</keyword>
<dbReference type="PROSITE" id="PS51379">
    <property type="entry name" value="4FE4S_FER_2"/>
    <property type="match status" value="3"/>
</dbReference>
<proteinExistence type="predicted"/>
<dbReference type="InterPro" id="IPR050954">
    <property type="entry name" value="ET_IronSulfur_Cluster-Binding"/>
</dbReference>
<dbReference type="CDD" id="cd10551">
    <property type="entry name" value="PsrB"/>
    <property type="match status" value="1"/>
</dbReference>
<dbReference type="AlphaFoldDB" id="S3CB67"/>